<accession>A0AAJ2EP60</accession>
<comment type="caution">
    <text evidence="1">The sequence shown here is derived from an EMBL/GenBank/DDBJ whole genome shotgun (WGS) entry which is preliminary data.</text>
</comment>
<proteinExistence type="predicted"/>
<dbReference type="Proteomes" id="UP001255601">
    <property type="component" value="Unassembled WGS sequence"/>
</dbReference>
<gene>
    <name evidence="1" type="ORF">QE369_000028</name>
</gene>
<evidence type="ECO:0000313" key="2">
    <source>
        <dbReference type="Proteomes" id="UP001255601"/>
    </source>
</evidence>
<reference evidence="1" key="1">
    <citation type="submission" date="2023-08" db="EMBL/GenBank/DDBJ databases">
        <title>Functional and genomic diversity of the sorghum phyllosphere microbiome.</title>
        <authorList>
            <person name="Shade A."/>
        </authorList>
    </citation>
    <scope>NUCLEOTIDE SEQUENCE</scope>
    <source>
        <strain evidence="1">SORGH_AS_0974</strain>
    </source>
</reference>
<sequence>MPNDDDFEELYVKWEPKLYQAAMAQTDRHFADLVGGQRWDDPYTIILMRGHVEQTFSRSDVHRELRDIRVIASSKSDTGPSYVTISLQGDIYVVDQDGSQHFIVPGTQAESDTAAEVDFRSILPYDDR</sequence>
<evidence type="ECO:0000313" key="1">
    <source>
        <dbReference type="EMBL" id="MDR6099850.1"/>
    </source>
</evidence>
<dbReference type="RefSeq" id="WP_309768993.1">
    <property type="nucleotide sequence ID" value="NZ_JAVIZC010000001.1"/>
</dbReference>
<protein>
    <submittedName>
        <fullName evidence="1">Uncharacterized protein</fullName>
    </submittedName>
</protein>
<dbReference type="AlphaFoldDB" id="A0AAJ2EP60"/>
<dbReference type="EMBL" id="JAVIZC010000001">
    <property type="protein sequence ID" value="MDR6099850.1"/>
    <property type="molecule type" value="Genomic_DNA"/>
</dbReference>
<name>A0AAJ2EP60_9HYPH</name>
<organism evidence="1 2">
    <name type="scientific">Agrobacterium larrymoorei</name>
    <dbReference type="NCBI Taxonomy" id="160699"/>
    <lineage>
        <taxon>Bacteria</taxon>
        <taxon>Pseudomonadati</taxon>
        <taxon>Pseudomonadota</taxon>
        <taxon>Alphaproteobacteria</taxon>
        <taxon>Hyphomicrobiales</taxon>
        <taxon>Rhizobiaceae</taxon>
        <taxon>Rhizobium/Agrobacterium group</taxon>
        <taxon>Agrobacterium</taxon>
    </lineage>
</organism>